<accession>A0A2N8ULP3</accession>
<feature type="compositionally biased region" description="Basic and acidic residues" evidence="1">
    <location>
        <begin position="13"/>
        <end position="29"/>
    </location>
</feature>
<evidence type="ECO:0000256" key="1">
    <source>
        <dbReference type="SAM" id="MobiDB-lite"/>
    </source>
</evidence>
<protein>
    <submittedName>
        <fullName evidence="2">Uncharacterized protein</fullName>
    </submittedName>
</protein>
<sequence length="271" mass="30516">MLALSNDEADLSLEEKRRDTSHQKTECRTPHPSLSTLSFAVITLVMPCQARRRLLFAFLLAHCACASAFPGNILKSARGPVAASHVSTPSHHLLPPTIAPSLWHPDLYNQLMPLLSSRLSHFPQYQGVRVHAAARQYTLTHMLVLTSAVRDQMAHSPPTRRQYLPLFSREGTDGIWRQFKVYSMPLDPQYFQGARAFVLAGGSQAVRTHAVLGVHHADPHNPHVPGARSHRIELYGFAEVDHAPNLYRMLSYLPEHYPFVHDLNRVLSYQD</sequence>
<proteinExistence type="predicted"/>
<evidence type="ECO:0000313" key="3">
    <source>
        <dbReference type="Proteomes" id="UP000239563"/>
    </source>
</evidence>
<organism evidence="2 3">
    <name type="scientific">Sporisorium reilianum f. sp. reilianum</name>
    <dbReference type="NCBI Taxonomy" id="72559"/>
    <lineage>
        <taxon>Eukaryota</taxon>
        <taxon>Fungi</taxon>
        <taxon>Dikarya</taxon>
        <taxon>Basidiomycota</taxon>
        <taxon>Ustilaginomycotina</taxon>
        <taxon>Ustilaginomycetes</taxon>
        <taxon>Ustilaginales</taxon>
        <taxon>Ustilaginaceae</taxon>
        <taxon>Sporisorium</taxon>
    </lineage>
</organism>
<reference evidence="2 3" key="1">
    <citation type="submission" date="2017-02" db="EMBL/GenBank/DDBJ databases">
        <authorList>
            <person name="Peterson S.W."/>
        </authorList>
    </citation>
    <scope>NUCLEOTIDE SEQUENCE [LARGE SCALE GENOMIC DNA]</scope>
    <source>
        <strain evidence="2 3">SRS1_H2-8</strain>
    </source>
</reference>
<dbReference type="EMBL" id="LT795072">
    <property type="protein sequence ID" value="SJX65728.1"/>
    <property type="molecule type" value="Genomic_DNA"/>
</dbReference>
<evidence type="ECO:0000313" key="2">
    <source>
        <dbReference type="EMBL" id="SJX65728.1"/>
    </source>
</evidence>
<dbReference type="Proteomes" id="UP000239563">
    <property type="component" value="Chromosome XIX"/>
</dbReference>
<feature type="region of interest" description="Disordered" evidence="1">
    <location>
        <begin position="1"/>
        <end position="31"/>
    </location>
</feature>
<name>A0A2N8ULP3_9BASI</name>
<dbReference type="AlphaFoldDB" id="A0A2N8ULP3"/>
<gene>
    <name evidence="2" type="ORF">SRS1_17605</name>
</gene>